<dbReference type="Proteomes" id="UP000009223">
    <property type="component" value="Chromosome"/>
</dbReference>
<evidence type="ECO:0000313" key="4">
    <source>
        <dbReference type="Proteomes" id="UP000009223"/>
    </source>
</evidence>
<dbReference type="EMBL" id="CP001843">
    <property type="protein sequence ID" value="AEF85743.1"/>
    <property type="molecule type" value="Genomic_DNA"/>
</dbReference>
<name>F5YK50_TREPZ</name>
<dbReference type="STRING" id="545694.TREPR_3368"/>
<keyword evidence="2" id="KW-0812">Transmembrane</keyword>
<evidence type="ECO:0008006" key="5">
    <source>
        <dbReference type="Google" id="ProtNLM"/>
    </source>
</evidence>
<keyword evidence="2" id="KW-1133">Transmembrane helix</keyword>
<accession>F5YK50</accession>
<evidence type="ECO:0000256" key="2">
    <source>
        <dbReference type="SAM" id="Phobius"/>
    </source>
</evidence>
<evidence type="ECO:0000313" key="3">
    <source>
        <dbReference type="EMBL" id="AEF85743.1"/>
    </source>
</evidence>
<reference evidence="3 4" key="2">
    <citation type="journal article" date="2011" name="ISME J.">
        <title>RNA-seq reveals cooperative metabolic interactions between two termite-gut spirochete species in co-culture.</title>
        <authorList>
            <person name="Rosenthal A.Z."/>
            <person name="Matson E.G."/>
            <person name="Eldar A."/>
            <person name="Leadbetter J.R."/>
        </authorList>
    </citation>
    <scope>NUCLEOTIDE SEQUENCE [LARGE SCALE GENOMIC DNA]</scope>
    <source>
        <strain evidence="4">ATCC BAA-887 / DSM 12427 / ZAS-2</strain>
    </source>
</reference>
<proteinExistence type="predicted"/>
<organism evidence="3 4">
    <name type="scientific">Treponema primitia (strain ATCC BAA-887 / DSM 12427 / ZAS-2)</name>
    <dbReference type="NCBI Taxonomy" id="545694"/>
    <lineage>
        <taxon>Bacteria</taxon>
        <taxon>Pseudomonadati</taxon>
        <taxon>Spirochaetota</taxon>
        <taxon>Spirochaetia</taxon>
        <taxon>Spirochaetales</taxon>
        <taxon>Treponemataceae</taxon>
        <taxon>Treponema</taxon>
    </lineage>
</organism>
<dbReference type="AlphaFoldDB" id="F5YK50"/>
<gene>
    <name evidence="3" type="ordered locus">TREPR_3368</name>
</gene>
<feature type="transmembrane region" description="Helical" evidence="2">
    <location>
        <begin position="33"/>
        <end position="50"/>
    </location>
</feature>
<evidence type="ECO:0000256" key="1">
    <source>
        <dbReference type="SAM" id="MobiDB-lite"/>
    </source>
</evidence>
<reference evidence="4" key="1">
    <citation type="submission" date="2009-12" db="EMBL/GenBank/DDBJ databases">
        <title>Complete sequence of Treponema primitia strain ZAS-2.</title>
        <authorList>
            <person name="Tetu S.G."/>
            <person name="Matson E."/>
            <person name="Ren Q."/>
            <person name="Seshadri R."/>
            <person name="Elbourne L."/>
            <person name="Hassan K.A."/>
            <person name="Durkin A."/>
            <person name="Radune D."/>
            <person name="Mohamoud Y."/>
            <person name="Shay R."/>
            <person name="Jin S."/>
            <person name="Zhang X."/>
            <person name="Lucey K."/>
            <person name="Ballor N.R."/>
            <person name="Ottesen E."/>
            <person name="Rosenthal R."/>
            <person name="Allen A."/>
            <person name="Leadbetter J.R."/>
            <person name="Paulsen I.T."/>
        </authorList>
    </citation>
    <scope>NUCLEOTIDE SEQUENCE [LARGE SCALE GENOMIC DNA]</scope>
    <source>
        <strain evidence="4">ATCC BAA-887 / DSM 12427 / ZAS-2</strain>
    </source>
</reference>
<dbReference type="HOGENOM" id="CLU_2588695_0_0_12"/>
<keyword evidence="2" id="KW-0472">Membrane</keyword>
<feature type="region of interest" description="Disordered" evidence="1">
    <location>
        <begin position="55"/>
        <end position="80"/>
    </location>
</feature>
<feature type="compositionally biased region" description="Basic and acidic residues" evidence="1">
    <location>
        <begin position="55"/>
        <end position="72"/>
    </location>
</feature>
<protein>
    <recommendedName>
        <fullName evidence="5">Lipoprotein</fullName>
    </recommendedName>
</protein>
<dbReference type="KEGG" id="tpi:TREPR_3368"/>
<sequence length="80" mass="8788">MLLGITAGLGGFIIAYSLFRQFTGIGFSEQLEKFILDGVIFAALGIFVYNRKLASEEKKEKEAKERAEKEQTEAGGPEEG</sequence>
<keyword evidence="4" id="KW-1185">Reference proteome</keyword>